<feature type="domain" description="GGDEF" evidence="2">
    <location>
        <begin position="234"/>
        <end position="365"/>
    </location>
</feature>
<dbReference type="NCBIfam" id="TIGR00254">
    <property type="entry name" value="GGDEF"/>
    <property type="match status" value="1"/>
</dbReference>
<proteinExistence type="predicted"/>
<name>A0A9X2SCK5_9BACL</name>
<dbReference type="Pfam" id="PF00990">
    <property type="entry name" value="GGDEF"/>
    <property type="match status" value="1"/>
</dbReference>
<organism evidence="3 4">
    <name type="scientific">Paenibacillus soyae</name>
    <dbReference type="NCBI Taxonomy" id="2969249"/>
    <lineage>
        <taxon>Bacteria</taxon>
        <taxon>Bacillati</taxon>
        <taxon>Bacillota</taxon>
        <taxon>Bacilli</taxon>
        <taxon>Bacillales</taxon>
        <taxon>Paenibacillaceae</taxon>
        <taxon>Paenibacillus</taxon>
    </lineage>
</organism>
<feature type="transmembrane region" description="Helical" evidence="1">
    <location>
        <begin position="152"/>
        <end position="173"/>
    </location>
</feature>
<dbReference type="FunFam" id="3.30.70.270:FF:000001">
    <property type="entry name" value="Diguanylate cyclase domain protein"/>
    <property type="match status" value="1"/>
</dbReference>
<evidence type="ECO:0000313" key="4">
    <source>
        <dbReference type="Proteomes" id="UP001141950"/>
    </source>
</evidence>
<dbReference type="InterPro" id="IPR029787">
    <property type="entry name" value="Nucleotide_cyclase"/>
</dbReference>
<keyword evidence="1" id="KW-0812">Transmembrane</keyword>
<evidence type="ECO:0000256" key="1">
    <source>
        <dbReference type="SAM" id="Phobius"/>
    </source>
</evidence>
<dbReference type="PROSITE" id="PS50887">
    <property type="entry name" value="GGDEF"/>
    <property type="match status" value="1"/>
</dbReference>
<dbReference type="InterPro" id="IPR043128">
    <property type="entry name" value="Rev_trsase/Diguanyl_cyclase"/>
</dbReference>
<dbReference type="InterPro" id="IPR050469">
    <property type="entry name" value="Diguanylate_Cyclase"/>
</dbReference>
<dbReference type="GO" id="GO:0043709">
    <property type="term" value="P:cell adhesion involved in single-species biofilm formation"/>
    <property type="evidence" value="ECO:0007669"/>
    <property type="project" value="TreeGrafter"/>
</dbReference>
<gene>
    <name evidence="3" type="ORF">NQZ67_20000</name>
</gene>
<feature type="transmembrane region" description="Helical" evidence="1">
    <location>
        <begin position="127"/>
        <end position="146"/>
    </location>
</feature>
<keyword evidence="4" id="KW-1185">Reference proteome</keyword>
<feature type="transmembrane region" description="Helical" evidence="1">
    <location>
        <begin position="12"/>
        <end position="34"/>
    </location>
</feature>
<evidence type="ECO:0000313" key="3">
    <source>
        <dbReference type="EMBL" id="MCR2806167.1"/>
    </source>
</evidence>
<dbReference type="EC" id="2.7.7.65" evidence="3"/>
<feature type="transmembrane region" description="Helical" evidence="1">
    <location>
        <begin position="79"/>
        <end position="98"/>
    </location>
</feature>
<dbReference type="CDD" id="cd01949">
    <property type="entry name" value="GGDEF"/>
    <property type="match status" value="1"/>
</dbReference>
<keyword evidence="3" id="KW-0548">Nucleotidyltransferase</keyword>
<feature type="transmembrane region" description="Helical" evidence="1">
    <location>
        <begin position="104"/>
        <end position="120"/>
    </location>
</feature>
<dbReference type="RefSeq" id="WP_257449342.1">
    <property type="nucleotide sequence ID" value="NZ_JANIPJ010000015.1"/>
</dbReference>
<dbReference type="InterPro" id="IPR000160">
    <property type="entry name" value="GGDEF_dom"/>
</dbReference>
<protein>
    <submittedName>
        <fullName evidence="3">Diguanylate cyclase</fullName>
        <ecNumber evidence="3">2.7.7.65</ecNumber>
    </submittedName>
</protein>
<dbReference type="EMBL" id="JANIPJ010000015">
    <property type="protein sequence ID" value="MCR2806167.1"/>
    <property type="molecule type" value="Genomic_DNA"/>
</dbReference>
<comment type="caution">
    <text evidence="3">The sequence shown here is derived from an EMBL/GenBank/DDBJ whole genome shotgun (WGS) entry which is preliminary data.</text>
</comment>
<dbReference type="SUPFAM" id="SSF55073">
    <property type="entry name" value="Nucleotide cyclase"/>
    <property type="match status" value="1"/>
</dbReference>
<keyword evidence="1" id="KW-0472">Membrane</keyword>
<dbReference type="GO" id="GO:1902201">
    <property type="term" value="P:negative regulation of bacterial-type flagellum-dependent cell motility"/>
    <property type="evidence" value="ECO:0007669"/>
    <property type="project" value="TreeGrafter"/>
</dbReference>
<keyword evidence="1" id="KW-1133">Transmembrane helix</keyword>
<feature type="transmembrane region" description="Helical" evidence="1">
    <location>
        <begin position="54"/>
        <end position="72"/>
    </location>
</feature>
<dbReference type="GO" id="GO:0005886">
    <property type="term" value="C:plasma membrane"/>
    <property type="evidence" value="ECO:0007669"/>
    <property type="project" value="TreeGrafter"/>
</dbReference>
<dbReference type="Gene3D" id="3.30.70.270">
    <property type="match status" value="1"/>
</dbReference>
<dbReference type="PANTHER" id="PTHR45138:SF9">
    <property type="entry name" value="DIGUANYLATE CYCLASE DGCM-RELATED"/>
    <property type="match status" value="1"/>
</dbReference>
<keyword evidence="3" id="KW-0808">Transferase</keyword>
<sequence length="372" mass="42145">MKAQLANNQSWNRWILTAFWLLISMILLFSQVVYLLRQSGDGLFGSSFELSPSVMPVAIPSLLTLIVAECLIRMMRRYFEHLLIVIGFAFALLIMLTYSEQETGMYITLGIPIIISYCYFDRGLLQFTTFFTSGAFFVAVQCFPSLKQQIHFVDIIIIFAFTIGMTMIGYAVISRGEELQRSLERAILSELEAFADSVAVENDAKIDHLTGLYNHITYQEYASLLTEQHEWYGMKLLLAVIDIDNFKYVNDTYGHHVGDIVLMKTAALLKHSISHEDIAARYGGEEFVVLLTGKSLEEAVALLDLVRMRLEEASFPELGEHHVTMSVGLAEYRSGMDKDKLFKQADAYLYEAKRSGKNRIVSRHGEEAASYA</sequence>
<dbReference type="AlphaFoldDB" id="A0A9X2SCK5"/>
<dbReference type="PANTHER" id="PTHR45138">
    <property type="entry name" value="REGULATORY COMPONENTS OF SENSORY TRANSDUCTION SYSTEM"/>
    <property type="match status" value="1"/>
</dbReference>
<dbReference type="SMART" id="SM00267">
    <property type="entry name" value="GGDEF"/>
    <property type="match status" value="1"/>
</dbReference>
<reference evidence="3" key="1">
    <citation type="submission" date="2022-08" db="EMBL/GenBank/DDBJ databases">
        <title>The genomic sequence of strain Paenibacillus sp. SCIV0701.</title>
        <authorList>
            <person name="Zhao H."/>
        </authorList>
    </citation>
    <scope>NUCLEOTIDE SEQUENCE</scope>
    <source>
        <strain evidence="3">SCIV0701</strain>
    </source>
</reference>
<dbReference type="GO" id="GO:0052621">
    <property type="term" value="F:diguanylate cyclase activity"/>
    <property type="evidence" value="ECO:0007669"/>
    <property type="project" value="UniProtKB-EC"/>
</dbReference>
<dbReference type="Proteomes" id="UP001141950">
    <property type="component" value="Unassembled WGS sequence"/>
</dbReference>
<evidence type="ECO:0000259" key="2">
    <source>
        <dbReference type="PROSITE" id="PS50887"/>
    </source>
</evidence>
<accession>A0A9X2SCK5</accession>